<dbReference type="AlphaFoldDB" id="A0A6S7HTX8"/>
<evidence type="ECO:0000256" key="1">
    <source>
        <dbReference type="SAM" id="MobiDB-lite"/>
    </source>
</evidence>
<keyword evidence="2" id="KW-1133">Transmembrane helix</keyword>
<keyword evidence="4" id="KW-1185">Reference proteome</keyword>
<evidence type="ECO:0000313" key="3">
    <source>
        <dbReference type="EMBL" id="CAB3998610.1"/>
    </source>
</evidence>
<name>A0A6S7HTX8_PARCT</name>
<evidence type="ECO:0000256" key="2">
    <source>
        <dbReference type="SAM" id="Phobius"/>
    </source>
</evidence>
<keyword evidence="2" id="KW-0472">Membrane</keyword>
<sequence length="131" mass="14531">MSIYRRLYQFTDHYVPACYVAFLAAASYMIYLTSLMRFLNCLFFLVGVALLSGSPEEDAKTRKQKKATNDEMNNEMTVVPRKKPAGNSAAQHPPAHPGKSKAAKMRAVARGENTASSGKSEQEVMLKILNI</sequence>
<dbReference type="EMBL" id="CACRXK020003397">
    <property type="protein sequence ID" value="CAB3998610.1"/>
    <property type="molecule type" value="Genomic_DNA"/>
</dbReference>
<feature type="region of interest" description="Disordered" evidence="1">
    <location>
        <begin position="54"/>
        <end position="121"/>
    </location>
</feature>
<proteinExistence type="predicted"/>
<feature type="transmembrane region" description="Helical" evidence="2">
    <location>
        <begin position="12"/>
        <end position="31"/>
    </location>
</feature>
<gene>
    <name evidence="3" type="ORF">PACLA_8A029299</name>
</gene>
<comment type="caution">
    <text evidence="3">The sequence shown here is derived from an EMBL/GenBank/DDBJ whole genome shotgun (WGS) entry which is preliminary data.</text>
</comment>
<evidence type="ECO:0000313" key="4">
    <source>
        <dbReference type="Proteomes" id="UP001152795"/>
    </source>
</evidence>
<reference evidence="3" key="1">
    <citation type="submission" date="2020-04" db="EMBL/GenBank/DDBJ databases">
        <authorList>
            <person name="Alioto T."/>
            <person name="Alioto T."/>
            <person name="Gomez Garrido J."/>
        </authorList>
    </citation>
    <scope>NUCLEOTIDE SEQUENCE</scope>
    <source>
        <strain evidence="3">A484AB</strain>
    </source>
</reference>
<dbReference type="Proteomes" id="UP001152795">
    <property type="component" value="Unassembled WGS sequence"/>
</dbReference>
<organism evidence="3 4">
    <name type="scientific">Paramuricea clavata</name>
    <name type="common">Red gorgonian</name>
    <name type="synonym">Violescent sea-whip</name>
    <dbReference type="NCBI Taxonomy" id="317549"/>
    <lineage>
        <taxon>Eukaryota</taxon>
        <taxon>Metazoa</taxon>
        <taxon>Cnidaria</taxon>
        <taxon>Anthozoa</taxon>
        <taxon>Octocorallia</taxon>
        <taxon>Malacalcyonacea</taxon>
        <taxon>Plexauridae</taxon>
        <taxon>Paramuricea</taxon>
    </lineage>
</organism>
<accession>A0A6S7HTX8</accession>
<protein>
    <submittedName>
        <fullName evidence="3">Uncharacterized protein</fullName>
    </submittedName>
</protein>
<keyword evidence="2" id="KW-0812">Transmembrane</keyword>